<dbReference type="SUPFAM" id="SSF159203">
    <property type="entry name" value="NifT/FixU-like"/>
    <property type="match status" value="1"/>
</dbReference>
<protein>
    <submittedName>
        <fullName evidence="1 2">Protein NifT</fullName>
    </submittedName>
    <submittedName>
        <fullName evidence="4">Putative nitrogen fixation protein NifT</fullName>
    </submittedName>
</protein>
<name>A0A0D7E4H4_STUST</name>
<dbReference type="Proteomes" id="UP001158500">
    <property type="component" value="Unassembled WGS sequence"/>
</dbReference>
<dbReference type="EMBL" id="POUT01000003">
    <property type="protein sequence ID" value="PNG10303.1"/>
    <property type="molecule type" value="Genomic_DNA"/>
</dbReference>
<evidence type="ECO:0000313" key="4">
    <source>
        <dbReference type="EMBL" id="PNG10303.1"/>
    </source>
</evidence>
<dbReference type="Proteomes" id="UP001158076">
    <property type="component" value="Unassembled WGS sequence"/>
</dbReference>
<evidence type="ECO:0000313" key="5">
    <source>
        <dbReference type="Proteomes" id="UP000032439"/>
    </source>
</evidence>
<reference evidence="1 5" key="1">
    <citation type="submission" date="2014-11" db="EMBL/GenBank/DDBJ databases">
        <title>Genomics and ecophysiology of heterotrophic nitrogen fixing bacteria isolated from estuarine surface water.</title>
        <authorList>
            <person name="Bentzon-Tilia M."/>
            <person name="Severin I."/>
            <person name="Hansen L.H."/>
            <person name="Riemann L."/>
        </authorList>
    </citation>
    <scope>NUCLEOTIDE SEQUENCE [LARGE SCALE GENOMIC DNA]</scope>
    <source>
        <strain evidence="1 5">BAL361</strain>
    </source>
</reference>
<proteinExistence type="predicted"/>
<sequence>MPSVMISRNKNGQLTFYIAKKDQEEIVVSLEHDSPERWGGEVALADGSSYYLEPLSAPPKLPITLRAKRAGEG</sequence>
<accession>A0A0D7E4H4</accession>
<reference evidence="2" key="3">
    <citation type="submission" date="2022-09" db="EMBL/GenBank/DDBJ databases">
        <title>Intensive care unit water sources are persistently colonized with multi-drug resistant bacteria and are the site of extensive horizontal gene transfer of antibiotic resistance genes.</title>
        <authorList>
            <person name="Diorio-Toth L."/>
        </authorList>
    </citation>
    <scope>NUCLEOTIDE SEQUENCE</scope>
    <source>
        <strain evidence="3">GD03947</strain>
        <strain evidence="2">GD04147</strain>
    </source>
</reference>
<dbReference type="EMBL" id="JXXD01000121">
    <property type="protein sequence ID" value="KIZ35431.1"/>
    <property type="molecule type" value="Genomic_DNA"/>
</dbReference>
<dbReference type="Proteomes" id="UP000236023">
    <property type="component" value="Unassembled WGS sequence"/>
</dbReference>
<dbReference type="NCBIfam" id="TIGR02934">
    <property type="entry name" value="nifT_nitrog"/>
    <property type="match status" value="1"/>
</dbReference>
<dbReference type="InterPro" id="IPR009727">
    <property type="entry name" value="NifT"/>
</dbReference>
<evidence type="ECO:0000313" key="1">
    <source>
        <dbReference type="EMBL" id="KIZ35431.1"/>
    </source>
</evidence>
<dbReference type="GO" id="GO:0009399">
    <property type="term" value="P:nitrogen fixation"/>
    <property type="evidence" value="ECO:0007669"/>
    <property type="project" value="InterPro"/>
</dbReference>
<evidence type="ECO:0000313" key="3">
    <source>
        <dbReference type="EMBL" id="MDH1235781.1"/>
    </source>
</evidence>
<gene>
    <name evidence="2" type="primary">nifT</name>
    <name evidence="4" type="ORF">CXK94_08975</name>
    <name evidence="1" type="ORF">LO50_13460</name>
    <name evidence="3" type="ORF">N5C32_06995</name>
    <name evidence="2" type="ORF">N7335_10975</name>
</gene>
<evidence type="ECO:0000313" key="6">
    <source>
        <dbReference type="Proteomes" id="UP000236023"/>
    </source>
</evidence>
<dbReference type="InterPro" id="IPR024044">
    <property type="entry name" value="NifT/FixU_barrel-like_dom_sf"/>
</dbReference>
<dbReference type="Gene3D" id="2.40.50.240">
    <property type="entry name" value="NifT/FixU-like"/>
    <property type="match status" value="1"/>
</dbReference>
<dbReference type="EMBL" id="JAOCAE010000004">
    <property type="protein sequence ID" value="MDH1235781.1"/>
    <property type="molecule type" value="Genomic_DNA"/>
</dbReference>
<organism evidence="1 5">
    <name type="scientific">Stutzerimonas stutzeri</name>
    <name type="common">Pseudomonas stutzeri</name>
    <dbReference type="NCBI Taxonomy" id="316"/>
    <lineage>
        <taxon>Bacteria</taxon>
        <taxon>Pseudomonadati</taxon>
        <taxon>Pseudomonadota</taxon>
        <taxon>Gammaproteobacteria</taxon>
        <taxon>Pseudomonadales</taxon>
        <taxon>Pseudomonadaceae</taxon>
        <taxon>Stutzerimonas</taxon>
    </lineage>
</organism>
<evidence type="ECO:0000313" key="2">
    <source>
        <dbReference type="EMBL" id="MDH0146909.1"/>
    </source>
</evidence>
<dbReference type="RefSeq" id="WP_003297996.1">
    <property type="nucleotide sequence ID" value="NZ_BSTP01000008.1"/>
</dbReference>
<dbReference type="AlphaFoldDB" id="A0A0D7E4H4"/>
<comment type="caution">
    <text evidence="1">The sequence shown here is derived from an EMBL/GenBank/DDBJ whole genome shotgun (WGS) entry which is preliminary data.</text>
</comment>
<dbReference type="PATRIC" id="fig|316.110.peg.515"/>
<reference evidence="4 6" key="2">
    <citation type="submission" date="2018-01" db="EMBL/GenBank/DDBJ databases">
        <title>Denitrification phenotypes of diverse strains of Pseudomonas stutzeri.</title>
        <authorList>
            <person name="Milligan D.A."/>
            <person name="Bergaust L."/>
            <person name="Bakken L.R."/>
            <person name="Frostegard A."/>
        </authorList>
    </citation>
    <scope>NUCLEOTIDE SEQUENCE [LARGE SCALE GENOMIC DNA]</scope>
    <source>
        <strain evidence="4 6">24a75</strain>
    </source>
</reference>
<dbReference type="EMBL" id="JAODZE010000011">
    <property type="protein sequence ID" value="MDH0146909.1"/>
    <property type="molecule type" value="Genomic_DNA"/>
</dbReference>
<dbReference type="Pfam" id="PF06988">
    <property type="entry name" value="NifT"/>
    <property type="match status" value="1"/>
</dbReference>
<dbReference type="Proteomes" id="UP000032439">
    <property type="component" value="Unassembled WGS sequence"/>
</dbReference>